<evidence type="ECO:0000256" key="1">
    <source>
        <dbReference type="ARBA" id="ARBA00022598"/>
    </source>
</evidence>
<protein>
    <recommendedName>
        <fullName evidence="2">BPL/LPL catalytic domain-containing protein</fullName>
    </recommendedName>
</protein>
<reference evidence="3 4" key="1">
    <citation type="submission" date="2016-02" db="EMBL/GenBank/DDBJ databases">
        <title>Ulvibacter sp. LPB0005, isolated from Thais luteostoma.</title>
        <authorList>
            <person name="Shin S.-K."/>
            <person name="Yi H."/>
        </authorList>
    </citation>
    <scope>NUCLEOTIDE SEQUENCE [LARGE SCALE GENOMIC DNA]</scope>
    <source>
        <strain evidence="3 4">LPB0005</strain>
    </source>
</reference>
<dbReference type="RefSeq" id="WP_068593450.1">
    <property type="nucleotide sequence ID" value="NZ_LRXL01000052.1"/>
</dbReference>
<evidence type="ECO:0000313" key="4">
    <source>
        <dbReference type="Proteomes" id="UP000077013"/>
    </source>
</evidence>
<evidence type="ECO:0000313" key="3">
    <source>
        <dbReference type="EMBL" id="OAB76196.1"/>
    </source>
</evidence>
<dbReference type="InterPro" id="IPR004143">
    <property type="entry name" value="BPL_LPL_catalytic"/>
</dbReference>
<keyword evidence="4" id="KW-1185">Reference proteome</keyword>
<name>A0A167F4W6_9FLAO</name>
<dbReference type="STRING" id="1763537.ULVI_14175"/>
<keyword evidence="1" id="KW-0436">Ligase</keyword>
<comment type="caution">
    <text evidence="3">The sequence shown here is derived from an EMBL/GenBank/DDBJ whole genome shotgun (WGS) entry which is preliminary data.</text>
</comment>
<dbReference type="EMBL" id="LRXL01000052">
    <property type="protein sequence ID" value="OAB76196.1"/>
    <property type="molecule type" value="Genomic_DNA"/>
</dbReference>
<dbReference type="PANTHER" id="PTHR12835:SF5">
    <property type="entry name" value="BIOTIN--PROTEIN LIGASE"/>
    <property type="match status" value="1"/>
</dbReference>
<dbReference type="PROSITE" id="PS51733">
    <property type="entry name" value="BPL_LPL_CATALYTIC"/>
    <property type="match status" value="1"/>
</dbReference>
<proteinExistence type="predicted"/>
<evidence type="ECO:0000259" key="2">
    <source>
        <dbReference type="PROSITE" id="PS51733"/>
    </source>
</evidence>
<dbReference type="SUPFAM" id="SSF55681">
    <property type="entry name" value="Class II aaRS and biotin synthetases"/>
    <property type="match status" value="1"/>
</dbReference>
<dbReference type="Gene3D" id="3.30.930.10">
    <property type="entry name" value="Bira Bifunctional Protein, Domain 2"/>
    <property type="match status" value="1"/>
</dbReference>
<dbReference type="InterPro" id="IPR045864">
    <property type="entry name" value="aa-tRNA-synth_II/BPL/LPL"/>
</dbReference>
<accession>A0A167F4W6</accession>
<dbReference type="GO" id="GO:0005737">
    <property type="term" value="C:cytoplasm"/>
    <property type="evidence" value="ECO:0007669"/>
    <property type="project" value="TreeGrafter"/>
</dbReference>
<organism evidence="3 4">
    <name type="scientific">Cochleicola gelatinilyticus</name>
    <dbReference type="NCBI Taxonomy" id="1763537"/>
    <lineage>
        <taxon>Bacteria</taxon>
        <taxon>Pseudomonadati</taxon>
        <taxon>Bacteroidota</taxon>
        <taxon>Flavobacteriia</taxon>
        <taxon>Flavobacteriales</taxon>
        <taxon>Flavobacteriaceae</taxon>
        <taxon>Cochleicola</taxon>
    </lineage>
</organism>
<dbReference type="InterPro" id="IPR004408">
    <property type="entry name" value="Biotin_CoA_COase_ligase"/>
</dbReference>
<dbReference type="NCBIfam" id="TIGR00121">
    <property type="entry name" value="birA_ligase"/>
    <property type="match status" value="1"/>
</dbReference>
<sequence>MKIIKLNAIDSTNTYLKNLSRETRPEDGLVVVANAQTNGRGQVGASWQSKEGESLTFSVFKSFNSLPISAHATVLFTTAIAIKEALEQLNISNIEIKWPNDILAGGKKCCGVLIENQLQQDTIATAIVGVGLNVNETEFDELPQATSLHLASGCIFNLDDVLQHVSKILLKHLSEIERFSSEEIKTKYEASLFKKGVVSTFETPNGNQFSGIIRGVKDNGELIVEKEQDVIKTFEVKQIRLLY</sequence>
<dbReference type="PANTHER" id="PTHR12835">
    <property type="entry name" value="BIOTIN PROTEIN LIGASE"/>
    <property type="match status" value="1"/>
</dbReference>
<dbReference type="AlphaFoldDB" id="A0A167F4W6"/>
<gene>
    <name evidence="3" type="ORF">ULVI_14175</name>
</gene>
<dbReference type="Pfam" id="PF03099">
    <property type="entry name" value="BPL_LplA_LipB"/>
    <property type="match status" value="1"/>
</dbReference>
<feature type="domain" description="BPL/LPL catalytic" evidence="2">
    <location>
        <begin position="1"/>
        <end position="177"/>
    </location>
</feature>
<dbReference type="CDD" id="cd16442">
    <property type="entry name" value="BPL"/>
    <property type="match status" value="1"/>
</dbReference>
<dbReference type="Proteomes" id="UP000077013">
    <property type="component" value="Unassembled WGS sequence"/>
</dbReference>
<dbReference type="GO" id="GO:0004077">
    <property type="term" value="F:biotin--[biotin carboxyl-carrier protein] ligase activity"/>
    <property type="evidence" value="ECO:0007669"/>
    <property type="project" value="InterPro"/>
</dbReference>